<name>A0ABW7CUI1_9GAMM</name>
<accession>A0ABW7CUI1</accession>
<dbReference type="EMBL" id="JBHGCJ010000003">
    <property type="protein sequence ID" value="MFG6108618.1"/>
    <property type="molecule type" value="Genomic_DNA"/>
</dbReference>
<dbReference type="Pfam" id="PF01520">
    <property type="entry name" value="Amidase_3"/>
    <property type="match status" value="1"/>
</dbReference>
<comment type="caution">
    <text evidence="2">The sequence shown here is derived from an EMBL/GenBank/DDBJ whole genome shotgun (WGS) entry which is preliminary data.</text>
</comment>
<protein>
    <submittedName>
        <fullName evidence="2">N-acetylmuramoyl-L-alanine amidase</fullName>
    </submittedName>
</protein>
<reference evidence="2 3" key="1">
    <citation type="submission" date="2024-09" db="EMBL/GenBank/DDBJ databases">
        <authorList>
            <consortium name="All-Russian atlas of soil microorganisms"/>
            <consortium name="as a basis for the search for new antimicrobial producers and enzymes with unique properties"/>
            <person name="Sokolova E.A."/>
            <person name="Voronina E.N."/>
        </authorList>
    </citation>
    <scope>NUCLEOTIDE SEQUENCE [LARGE SCALE GENOMIC DNA]</scope>
    <source>
        <strain evidence="2 3">AF-22b-331.1</strain>
    </source>
</reference>
<proteinExistence type="predicted"/>
<dbReference type="InterPro" id="IPR002508">
    <property type="entry name" value="MurNAc-LAA_cat"/>
</dbReference>
<sequence>METGIWNTYAGSTLWDREEREDINSRPKLANHVGADVVIHLHSNGEDSGVVRGSRVIVQPGRAVDAALGRSVLCSMKELIQSRAGYETCVVAPAPHVDNKGENREAHMPSIIVETAFHTNPADAAALLDPEFRAASVSMKTFRRSRAIFPGGR</sequence>
<evidence type="ECO:0000313" key="2">
    <source>
        <dbReference type="EMBL" id="MFG6108618.1"/>
    </source>
</evidence>
<organism evidence="2 3">
    <name type="scientific">Stenotrophomonas nematodicola</name>
    <dbReference type="NCBI Taxonomy" id="2656746"/>
    <lineage>
        <taxon>Bacteria</taxon>
        <taxon>Pseudomonadati</taxon>
        <taxon>Pseudomonadota</taxon>
        <taxon>Gammaproteobacteria</taxon>
        <taxon>Lysobacterales</taxon>
        <taxon>Lysobacteraceae</taxon>
        <taxon>Stenotrophomonas</taxon>
    </lineage>
</organism>
<dbReference type="Proteomes" id="UP001605261">
    <property type="component" value="Unassembled WGS sequence"/>
</dbReference>
<evidence type="ECO:0000313" key="3">
    <source>
        <dbReference type="Proteomes" id="UP001605261"/>
    </source>
</evidence>
<evidence type="ECO:0000259" key="1">
    <source>
        <dbReference type="SMART" id="SM00646"/>
    </source>
</evidence>
<feature type="domain" description="MurNAc-LAA" evidence="1">
    <location>
        <begin position="27"/>
        <end position="140"/>
    </location>
</feature>
<gene>
    <name evidence="2" type="ORF">ACEU0G_002608</name>
</gene>
<keyword evidence="3" id="KW-1185">Reference proteome</keyword>
<dbReference type="Gene3D" id="3.40.630.40">
    <property type="entry name" value="Zn-dependent exopeptidases"/>
    <property type="match status" value="1"/>
</dbReference>
<dbReference type="SUPFAM" id="SSF53187">
    <property type="entry name" value="Zn-dependent exopeptidases"/>
    <property type="match status" value="1"/>
</dbReference>
<dbReference type="SMART" id="SM00646">
    <property type="entry name" value="Ami_3"/>
    <property type="match status" value="1"/>
</dbReference>
<dbReference type="RefSeq" id="WP_394162349.1">
    <property type="nucleotide sequence ID" value="NZ_JBHGCJ010000003.1"/>
</dbReference>